<feature type="domain" description="FAS1" evidence="2">
    <location>
        <begin position="617"/>
        <end position="759"/>
    </location>
</feature>
<dbReference type="RefSeq" id="WP_148544541.1">
    <property type="nucleotide sequence ID" value="NZ_VSDQ01000718.1"/>
</dbReference>
<dbReference type="InterPro" id="IPR000782">
    <property type="entry name" value="FAS1_domain"/>
</dbReference>
<dbReference type="EMBL" id="VSDQ01000718">
    <property type="protein sequence ID" value="TYA71555.1"/>
    <property type="molecule type" value="Genomic_DNA"/>
</dbReference>
<evidence type="ECO:0000256" key="1">
    <source>
        <dbReference type="SAM" id="SignalP"/>
    </source>
</evidence>
<reference evidence="3 4" key="1">
    <citation type="submission" date="2019-08" db="EMBL/GenBank/DDBJ databases">
        <title>Seonamhaeicola sediminis sp. nov., isolated from marine sediment.</title>
        <authorList>
            <person name="Cao W.R."/>
        </authorList>
    </citation>
    <scope>NUCLEOTIDE SEQUENCE [LARGE SCALE GENOMIC DNA]</scope>
    <source>
        <strain evidence="3 4">B011</strain>
    </source>
</reference>
<dbReference type="Pfam" id="PF02469">
    <property type="entry name" value="Fasciclin"/>
    <property type="match status" value="5"/>
</dbReference>
<evidence type="ECO:0000313" key="3">
    <source>
        <dbReference type="EMBL" id="TYA71555.1"/>
    </source>
</evidence>
<feature type="chain" id="PRO_5023056969" evidence="1">
    <location>
        <begin position="26"/>
        <end position="764"/>
    </location>
</feature>
<feature type="domain" description="FAS1" evidence="2">
    <location>
        <begin position="329"/>
        <end position="471"/>
    </location>
</feature>
<dbReference type="Gene3D" id="2.30.180.10">
    <property type="entry name" value="FAS1 domain"/>
    <property type="match status" value="5"/>
</dbReference>
<dbReference type="GO" id="GO:0005615">
    <property type="term" value="C:extracellular space"/>
    <property type="evidence" value="ECO:0007669"/>
    <property type="project" value="TreeGrafter"/>
</dbReference>
<dbReference type="InterPro" id="IPR050904">
    <property type="entry name" value="Adhesion/Biosynth-related"/>
</dbReference>
<dbReference type="InterPro" id="IPR036378">
    <property type="entry name" value="FAS1_dom_sf"/>
</dbReference>
<accession>A0A5D0HJY0</accession>
<dbReference type="PANTHER" id="PTHR10900:SF77">
    <property type="entry name" value="FI19380P1"/>
    <property type="match status" value="1"/>
</dbReference>
<feature type="signal peptide" evidence="1">
    <location>
        <begin position="1"/>
        <end position="25"/>
    </location>
</feature>
<dbReference type="FunFam" id="2.30.180.10:FF:000032">
    <property type="entry name" value="Fasciclin domain-containing protein, putative"/>
    <property type="match status" value="1"/>
</dbReference>
<dbReference type="SUPFAM" id="SSF82153">
    <property type="entry name" value="FAS1 domain"/>
    <property type="match status" value="5"/>
</dbReference>
<evidence type="ECO:0000259" key="2">
    <source>
        <dbReference type="PROSITE" id="PS50213"/>
    </source>
</evidence>
<protein>
    <submittedName>
        <fullName evidence="3">Fasciclin domain-containing protein</fullName>
    </submittedName>
</protein>
<dbReference type="PANTHER" id="PTHR10900">
    <property type="entry name" value="PERIOSTIN-RELATED"/>
    <property type="match status" value="1"/>
</dbReference>
<gene>
    <name evidence="3" type="ORF">FUA24_18430</name>
</gene>
<dbReference type="AlphaFoldDB" id="A0A5D0HJY0"/>
<name>A0A5D0HJY0_9FLAO</name>
<dbReference type="SMART" id="SM00554">
    <property type="entry name" value="FAS1"/>
    <property type="match status" value="5"/>
</dbReference>
<dbReference type="Proteomes" id="UP000323930">
    <property type="component" value="Unassembled WGS sequence"/>
</dbReference>
<dbReference type="OrthoDB" id="9800666at2"/>
<feature type="domain" description="FAS1" evidence="2">
    <location>
        <begin position="36"/>
        <end position="177"/>
    </location>
</feature>
<dbReference type="PROSITE" id="PS50213">
    <property type="entry name" value="FAS1"/>
    <property type="match status" value="5"/>
</dbReference>
<proteinExistence type="predicted"/>
<feature type="domain" description="FAS1" evidence="2">
    <location>
        <begin position="179"/>
        <end position="324"/>
    </location>
</feature>
<organism evidence="3 4">
    <name type="scientific">Seonamhaeicola marinus</name>
    <dbReference type="NCBI Taxonomy" id="1912246"/>
    <lineage>
        <taxon>Bacteria</taxon>
        <taxon>Pseudomonadati</taxon>
        <taxon>Bacteroidota</taxon>
        <taxon>Flavobacteriia</taxon>
        <taxon>Flavobacteriales</taxon>
        <taxon>Flavobacteriaceae</taxon>
    </lineage>
</organism>
<sequence length="764" mass="78058">MKTLTAFTRLIVVLMITVFISSCSDDDDNNVVQKTPETITELAVATPDLSILVQALLAADGNLPAVLDDPSASFTVFAPTNAAFSQFLTDNNFASLADVPKDVLTQVLLNHVVSGEAMSSGLSTGYIKTLATEATSGANLSMYVNTSAGVTLNGVSSVSTPDISATNGVIHIVDAVIGLPSVVDFATTNDDFSILVQALTRSDLTFDYVGTLSTANGTDPAPFTVFAPTNDAFGNLLTELGANSLADIDEPTLKATLDLHAVAGANVQSSDLMDNMTVGTLGGDITANVTGGATLTDANGRVSDIVVVDVQAANGVIHVIDKVVLPNLPNTIAGKVATNESLSSLLAALQAADGDLVSILNGTTEFTVLAPSNEAFAQFLADNNFATLGDVPTDILAQVLLNHVITGSVMSGDLVNAGSGYAKTNATGAGDMNMSIYYDTSDGVKFNGTSMVTSADIDATNGVIHIVDKVIGLPSVVDHALANPSFSNLVAALSAADGDLVNVLSGDGPFTVLAPVNDGFTSFLADNNFAALGDVPTDVLAQVLLNHVLGSTTFSTDLVNAGAGYTTTSATAPGDNAMSLYFNTSDGVKFNGISTVALPDVVASNGVIHAVDKVIGLPTVVDFALADPTFSILVQALTRDDLTTDYVGLLSGTDSSPFTVFAPTDAAFVSLLGELNVAGLADIDEPTLNATLSYHAVAGANVRSSDLTDNMTVTTQGGNITANITGGATLTDANNRVSNIVAVDVQASNGVIHAIDKVVLPPLP</sequence>
<keyword evidence="4" id="KW-1185">Reference proteome</keyword>
<keyword evidence="1" id="KW-0732">Signal</keyword>
<feature type="domain" description="FAS1" evidence="2">
    <location>
        <begin position="473"/>
        <end position="615"/>
    </location>
</feature>
<evidence type="ECO:0000313" key="4">
    <source>
        <dbReference type="Proteomes" id="UP000323930"/>
    </source>
</evidence>
<dbReference type="PROSITE" id="PS51257">
    <property type="entry name" value="PROKAR_LIPOPROTEIN"/>
    <property type="match status" value="1"/>
</dbReference>
<comment type="caution">
    <text evidence="3">The sequence shown here is derived from an EMBL/GenBank/DDBJ whole genome shotgun (WGS) entry which is preliminary data.</text>
</comment>